<dbReference type="Proteomes" id="UP001295684">
    <property type="component" value="Unassembled WGS sequence"/>
</dbReference>
<feature type="region of interest" description="Disordered" evidence="1">
    <location>
        <begin position="128"/>
        <end position="237"/>
    </location>
</feature>
<name>A0AAD1XRP7_EUPCR</name>
<dbReference type="EMBL" id="CAMPGE010019679">
    <property type="protein sequence ID" value="CAI2377998.1"/>
    <property type="molecule type" value="Genomic_DNA"/>
</dbReference>
<gene>
    <name evidence="2" type="ORF">ECRASSUSDP1_LOCUS19389</name>
</gene>
<organism evidence="2 3">
    <name type="scientific">Euplotes crassus</name>
    <dbReference type="NCBI Taxonomy" id="5936"/>
    <lineage>
        <taxon>Eukaryota</taxon>
        <taxon>Sar</taxon>
        <taxon>Alveolata</taxon>
        <taxon>Ciliophora</taxon>
        <taxon>Intramacronucleata</taxon>
        <taxon>Spirotrichea</taxon>
        <taxon>Hypotrichia</taxon>
        <taxon>Euplotida</taxon>
        <taxon>Euplotidae</taxon>
        <taxon>Moneuplotes</taxon>
    </lineage>
</organism>
<dbReference type="SUPFAM" id="SSF54928">
    <property type="entry name" value="RNA-binding domain, RBD"/>
    <property type="match status" value="1"/>
</dbReference>
<feature type="region of interest" description="Disordered" evidence="1">
    <location>
        <begin position="88"/>
        <end position="107"/>
    </location>
</feature>
<evidence type="ECO:0000256" key="1">
    <source>
        <dbReference type="SAM" id="MobiDB-lite"/>
    </source>
</evidence>
<accession>A0AAD1XRP7</accession>
<protein>
    <submittedName>
        <fullName evidence="2">Uncharacterized protein</fullName>
    </submittedName>
</protein>
<proteinExistence type="predicted"/>
<feature type="compositionally biased region" description="Acidic residues" evidence="1">
    <location>
        <begin position="140"/>
        <end position="155"/>
    </location>
</feature>
<sequence>MEVTVEYLRNQSVLEENIESFISEVTSLDNERPEVKIWDLITASIEESQGDLTQFLLMLGPKFQYLTVLLSDNNGDVYQEFEDSVIESYRDEQESEPKDSEMAIEPEQQLEQIQDLEKVLPDLVDKERKHEEEKYGQDSEILDYENFDDEEEDEILDRALVRQKNLSSDEDEPQENAHESFTPKSFQPQKLGQEIKERSKKRSGREEGRVNFNLEENKDLHQTEQQNIKKKGCSKNTQRQENMCSTISEAQNKLPGVDQDEDLKGFGSEIIKPEDQKDSERDSSPQSSIVFCEKLTSGSSLIPMEPVPLKPGQNPKSMMLIHIPRFSNKNFKVLRYFKKFGKIGDINCIPFKNKCTIIFEKLKDAVNAFRCQEPVMGDLFIEKCMQQFPKGKPADEDIGKIRIAPHISDFFINTYEVKTGKDVATLIKEREEYIAGDSGTNHPCNNESSDPEKKEYISKLNEELEEHFCSLKQSFSVQESDDIYKN</sequence>
<keyword evidence="3" id="KW-1185">Reference proteome</keyword>
<evidence type="ECO:0000313" key="3">
    <source>
        <dbReference type="Proteomes" id="UP001295684"/>
    </source>
</evidence>
<comment type="caution">
    <text evidence="2">The sequence shown here is derived from an EMBL/GenBank/DDBJ whole genome shotgun (WGS) entry which is preliminary data.</text>
</comment>
<feature type="compositionally biased region" description="Basic and acidic residues" evidence="1">
    <location>
        <begin position="88"/>
        <end position="101"/>
    </location>
</feature>
<dbReference type="InterPro" id="IPR035979">
    <property type="entry name" value="RBD_domain_sf"/>
</dbReference>
<dbReference type="AlphaFoldDB" id="A0AAD1XRP7"/>
<reference evidence="2" key="1">
    <citation type="submission" date="2023-07" db="EMBL/GenBank/DDBJ databases">
        <authorList>
            <consortium name="AG Swart"/>
            <person name="Singh M."/>
            <person name="Singh A."/>
            <person name="Seah K."/>
            <person name="Emmerich C."/>
        </authorList>
    </citation>
    <scope>NUCLEOTIDE SEQUENCE</scope>
    <source>
        <strain evidence="2">DP1</strain>
    </source>
</reference>
<dbReference type="GO" id="GO:0003676">
    <property type="term" value="F:nucleic acid binding"/>
    <property type="evidence" value="ECO:0007669"/>
    <property type="project" value="InterPro"/>
</dbReference>
<feature type="compositionally biased region" description="Basic and acidic residues" evidence="1">
    <location>
        <begin position="128"/>
        <end position="137"/>
    </location>
</feature>
<feature type="compositionally biased region" description="Basic and acidic residues" evidence="1">
    <location>
        <begin position="204"/>
        <end position="222"/>
    </location>
</feature>
<evidence type="ECO:0000313" key="2">
    <source>
        <dbReference type="EMBL" id="CAI2377998.1"/>
    </source>
</evidence>